<accession>A0A8J3YEM7</accession>
<organism evidence="1 2">
    <name type="scientific">Spirilliplanes yamanashiensis</name>
    <dbReference type="NCBI Taxonomy" id="42233"/>
    <lineage>
        <taxon>Bacteria</taxon>
        <taxon>Bacillati</taxon>
        <taxon>Actinomycetota</taxon>
        <taxon>Actinomycetes</taxon>
        <taxon>Micromonosporales</taxon>
        <taxon>Micromonosporaceae</taxon>
        <taxon>Spirilliplanes</taxon>
    </lineage>
</organism>
<evidence type="ECO:0000313" key="2">
    <source>
        <dbReference type="Proteomes" id="UP000652013"/>
    </source>
</evidence>
<keyword evidence="2" id="KW-1185">Reference proteome</keyword>
<protein>
    <submittedName>
        <fullName evidence="1">Uncharacterized protein</fullName>
    </submittedName>
</protein>
<dbReference type="Proteomes" id="UP000652013">
    <property type="component" value="Unassembled WGS sequence"/>
</dbReference>
<reference evidence="1" key="1">
    <citation type="submission" date="2021-01" db="EMBL/GenBank/DDBJ databases">
        <title>Whole genome shotgun sequence of Spirilliplanes yamanashiensis NBRC 15828.</title>
        <authorList>
            <person name="Komaki H."/>
            <person name="Tamura T."/>
        </authorList>
    </citation>
    <scope>NUCLEOTIDE SEQUENCE</scope>
    <source>
        <strain evidence="1">NBRC 15828</strain>
    </source>
</reference>
<sequence length="132" mass="14798">MCGERRRHDVRQLDRPDAGLRLDLTEERLATLEHLELPPHGYTIGLSRAGMSFAQAVDLVGRQTDRAPRSIDGRRMPLSHGLAGIRQSCTAIVNIELRYVQATSSVAGPRTPEWSFAQPRTRLGRTSLIWAR</sequence>
<name>A0A8J3YEM7_9ACTN</name>
<gene>
    <name evidence="1" type="ORF">Sya03_56620</name>
</gene>
<evidence type="ECO:0000313" key="1">
    <source>
        <dbReference type="EMBL" id="GIJ06310.1"/>
    </source>
</evidence>
<comment type="caution">
    <text evidence="1">The sequence shown here is derived from an EMBL/GenBank/DDBJ whole genome shotgun (WGS) entry which is preliminary data.</text>
</comment>
<proteinExistence type="predicted"/>
<dbReference type="EMBL" id="BOOY01000039">
    <property type="protein sequence ID" value="GIJ06310.1"/>
    <property type="molecule type" value="Genomic_DNA"/>
</dbReference>
<dbReference type="AlphaFoldDB" id="A0A8J3YEM7"/>